<organism evidence="7 8">
    <name type="scientific">Hypsibius exemplaris</name>
    <name type="common">Freshwater tardigrade</name>
    <dbReference type="NCBI Taxonomy" id="2072580"/>
    <lineage>
        <taxon>Eukaryota</taxon>
        <taxon>Metazoa</taxon>
        <taxon>Ecdysozoa</taxon>
        <taxon>Tardigrada</taxon>
        <taxon>Eutardigrada</taxon>
        <taxon>Parachela</taxon>
        <taxon>Hypsibioidea</taxon>
        <taxon>Hypsibiidae</taxon>
        <taxon>Hypsibius</taxon>
    </lineage>
</organism>
<dbReference type="Gene3D" id="2.30.29.30">
    <property type="entry name" value="Pleckstrin-homology domain (PH domain)/Phosphotyrosine-binding domain (PTB)"/>
    <property type="match status" value="1"/>
</dbReference>
<dbReference type="OrthoDB" id="4680325at2759"/>
<keyword evidence="8" id="KW-1185">Reference proteome</keyword>
<reference evidence="8" key="1">
    <citation type="submission" date="2017-01" db="EMBL/GenBank/DDBJ databases">
        <title>Comparative genomics of anhydrobiosis in the tardigrade Hypsibius dujardini.</title>
        <authorList>
            <person name="Yoshida Y."/>
            <person name="Koutsovoulos G."/>
            <person name="Laetsch D."/>
            <person name="Stevens L."/>
            <person name="Kumar S."/>
            <person name="Horikawa D."/>
            <person name="Ishino K."/>
            <person name="Komine S."/>
            <person name="Tomita M."/>
            <person name="Blaxter M."/>
            <person name="Arakawa K."/>
        </authorList>
    </citation>
    <scope>NUCLEOTIDE SEQUENCE [LARGE SCALE GENOMIC DNA]</scope>
    <source>
        <strain evidence="8">Z151</strain>
    </source>
</reference>
<feature type="domain" description="SH3" evidence="6">
    <location>
        <begin position="597"/>
        <end position="656"/>
    </location>
</feature>
<dbReference type="InterPro" id="IPR036028">
    <property type="entry name" value="SH3-like_dom_sf"/>
</dbReference>
<comment type="caution">
    <text evidence="7">The sequence shown here is derived from an EMBL/GenBank/DDBJ whole genome shotgun (WGS) entry which is preliminary data.</text>
</comment>
<dbReference type="InterPro" id="IPR039801">
    <property type="entry name" value="EPS8-like"/>
</dbReference>
<evidence type="ECO:0000313" key="7">
    <source>
        <dbReference type="EMBL" id="OQV23696.1"/>
    </source>
</evidence>
<dbReference type="SUPFAM" id="SSF50044">
    <property type="entry name" value="SH3-domain"/>
    <property type="match status" value="1"/>
</dbReference>
<dbReference type="Gene3D" id="2.30.30.40">
    <property type="entry name" value="SH3 Domains"/>
    <property type="match status" value="1"/>
</dbReference>
<dbReference type="SMART" id="SM00326">
    <property type="entry name" value="SH3"/>
    <property type="match status" value="1"/>
</dbReference>
<dbReference type="GO" id="GO:0016301">
    <property type="term" value="F:kinase activity"/>
    <property type="evidence" value="ECO:0007669"/>
    <property type="project" value="UniProtKB-KW"/>
</dbReference>
<evidence type="ECO:0000259" key="6">
    <source>
        <dbReference type="PROSITE" id="PS50002"/>
    </source>
</evidence>
<dbReference type="Proteomes" id="UP000192578">
    <property type="component" value="Unassembled WGS sequence"/>
</dbReference>
<evidence type="ECO:0000313" key="8">
    <source>
        <dbReference type="Proteomes" id="UP000192578"/>
    </source>
</evidence>
<dbReference type="GO" id="GO:0035023">
    <property type="term" value="P:regulation of Rho protein signal transduction"/>
    <property type="evidence" value="ECO:0007669"/>
    <property type="project" value="TreeGrafter"/>
</dbReference>
<evidence type="ECO:0000256" key="2">
    <source>
        <dbReference type="ARBA" id="ARBA00022443"/>
    </source>
</evidence>
<keyword evidence="7" id="KW-0808">Transferase</keyword>
<keyword evidence="2 3" id="KW-0728">SH3 domain</keyword>
<dbReference type="SUPFAM" id="SSF50729">
    <property type="entry name" value="PH domain-like"/>
    <property type="match status" value="1"/>
</dbReference>
<feature type="coiled-coil region" evidence="4">
    <location>
        <begin position="347"/>
        <end position="374"/>
    </location>
</feature>
<feature type="compositionally biased region" description="Polar residues" evidence="5">
    <location>
        <begin position="300"/>
        <end position="314"/>
    </location>
</feature>
<evidence type="ECO:0000256" key="3">
    <source>
        <dbReference type="PROSITE-ProRule" id="PRU00192"/>
    </source>
</evidence>
<accession>A0A1W0X822</accession>
<dbReference type="FunFam" id="2.30.29.30:FF:000289">
    <property type="entry name" value="Epidermal growth factor receptor kinase substrate 8"/>
    <property type="match status" value="1"/>
</dbReference>
<dbReference type="GO" id="GO:0007266">
    <property type="term" value="P:Rho protein signal transduction"/>
    <property type="evidence" value="ECO:0007669"/>
    <property type="project" value="TreeGrafter"/>
</dbReference>
<evidence type="ECO:0000256" key="1">
    <source>
        <dbReference type="ARBA" id="ARBA00006197"/>
    </source>
</evidence>
<dbReference type="InterPro" id="IPR013625">
    <property type="entry name" value="PTB"/>
</dbReference>
<evidence type="ECO:0000256" key="4">
    <source>
        <dbReference type="SAM" id="Coils"/>
    </source>
</evidence>
<dbReference type="Pfam" id="PF08416">
    <property type="entry name" value="PTB"/>
    <property type="match status" value="1"/>
</dbReference>
<dbReference type="CDD" id="cd01210">
    <property type="entry name" value="PTB_EPS8"/>
    <property type="match status" value="1"/>
</dbReference>
<dbReference type="InterPro" id="IPR001452">
    <property type="entry name" value="SH3_domain"/>
</dbReference>
<comment type="similarity">
    <text evidence="1">Belongs to the EPS8 family.</text>
</comment>
<dbReference type="PANTHER" id="PTHR12287:SF23">
    <property type="entry name" value="AROUSER, ISOFORM A-RELATED"/>
    <property type="match status" value="1"/>
</dbReference>
<evidence type="ECO:0000256" key="5">
    <source>
        <dbReference type="SAM" id="MobiDB-lite"/>
    </source>
</evidence>
<feature type="region of interest" description="Disordered" evidence="5">
    <location>
        <begin position="511"/>
        <end position="581"/>
    </location>
</feature>
<protein>
    <submittedName>
        <fullName evidence="7">Epidermal growth factor receptor kinase substrate 8-like protein 2</fullName>
    </submittedName>
</protein>
<dbReference type="Pfam" id="PF22975">
    <property type="entry name" value="EPS8_2nd"/>
    <property type="match status" value="1"/>
</dbReference>
<keyword evidence="7" id="KW-0675">Receptor</keyword>
<dbReference type="InterPro" id="IPR055093">
    <property type="entry name" value="EPS8_2nd"/>
</dbReference>
<proteinExistence type="inferred from homology"/>
<feature type="region of interest" description="Disordered" evidence="5">
    <location>
        <begin position="298"/>
        <end position="328"/>
    </location>
</feature>
<dbReference type="EMBL" id="MTYJ01000010">
    <property type="protein sequence ID" value="OQV23696.1"/>
    <property type="molecule type" value="Genomic_DNA"/>
</dbReference>
<dbReference type="GO" id="GO:0003779">
    <property type="term" value="F:actin binding"/>
    <property type="evidence" value="ECO:0007669"/>
    <property type="project" value="TreeGrafter"/>
</dbReference>
<name>A0A1W0X822_HYPEX</name>
<dbReference type="PANTHER" id="PTHR12287">
    <property type="entry name" value="EPIDERMAL GROWTH FACTOR RECEPTOR KINASE SUBSTRATE EPS8-RELATED PROTEIN"/>
    <property type="match status" value="1"/>
</dbReference>
<dbReference type="AlphaFoldDB" id="A0A1W0X822"/>
<dbReference type="InterPro" id="IPR033928">
    <property type="entry name" value="EPS8_PTB"/>
</dbReference>
<dbReference type="InterPro" id="IPR011993">
    <property type="entry name" value="PH-like_dom_sf"/>
</dbReference>
<keyword evidence="7" id="KW-0418">Kinase</keyword>
<gene>
    <name evidence="7" type="ORF">BV898_02433</name>
</gene>
<dbReference type="GO" id="GO:0005886">
    <property type="term" value="C:plasma membrane"/>
    <property type="evidence" value="ECO:0007669"/>
    <property type="project" value="TreeGrafter"/>
</dbReference>
<feature type="compositionally biased region" description="Polar residues" evidence="5">
    <location>
        <begin position="516"/>
        <end position="526"/>
    </location>
</feature>
<keyword evidence="4" id="KW-0175">Coiled coil</keyword>
<dbReference type="Pfam" id="PF00018">
    <property type="entry name" value="SH3_1"/>
    <property type="match status" value="1"/>
</dbReference>
<dbReference type="PROSITE" id="PS50002">
    <property type="entry name" value="SH3"/>
    <property type="match status" value="1"/>
</dbReference>
<sequence>MERIIQQRETNFFSLINGGKLLPGGAMQRSDGLGRPDQRFLGRQAAAKANGVLPAKPTTSAKTNGLAATNGKALSNGMSNLNGSTGHVASTSVTSAGYYSGRTSSTGVVDDGALYTVDHLATFTVGESYELMYPQDGIRRLRQMEKSSGIWTQRMYLRLETSWLVIIDFENGDTVERFPLDLVTDPTSFISPDPKELYNNILLFTVKEDPRLKGTSISEMHIFHCLQTSAQKIADDVRLLTKASGKGGALLSRQSAKDRTVIIPPAPIHPAPELPLNGHRVRDRIDIFDNIIVDPRRQGRTANNGLSTGASNGRQYIPDEDNDSQRSDSNINYERDVAVLNHCFDDIERFIARLQQASAAYKQLELRRRKRNSNRKEQGDGILTLRARPPAEAEFIDIFQKFKLSFNLLGKLRSHIHDPNAPELVHFLFTPLALVFDASQDADYGPNLASRIVPPLLTAEAKQLLLNCLTSKESDLWQTLGDAWTQTRDDWSSHVPAYYPVFHDGWEPHLPYSDTGRGSRTNGSESWRNERDDDADSQEYGADYPHYIDHHGKSVADSSPSFPRQYSERDQQSDFSDAADSDFDRKQRHFAARLESQNAKIVQVIYARTGKNDKELTVQKGEILEILNSSRKWWQARNRAGLQGYVPCTIVVDYQLVDSAEETYTSYPPSQRQHHTRAARYD</sequence>